<keyword evidence="1" id="KW-0808">Transferase</keyword>
<gene>
    <name evidence="1" type="ORF">M752DRAFT_280280</name>
</gene>
<dbReference type="GO" id="GO:0032259">
    <property type="term" value="P:methylation"/>
    <property type="evidence" value="ECO:0007669"/>
    <property type="project" value="UniProtKB-KW"/>
</dbReference>
<dbReference type="Gene3D" id="3.40.50.150">
    <property type="entry name" value="Vaccinia Virus protein VP39"/>
    <property type="match status" value="1"/>
</dbReference>
<evidence type="ECO:0000313" key="1">
    <source>
        <dbReference type="EMBL" id="RDK36747.1"/>
    </source>
</evidence>
<dbReference type="InterPro" id="IPR050320">
    <property type="entry name" value="N5-glutamine_MTase"/>
</dbReference>
<dbReference type="GO" id="GO:0005739">
    <property type="term" value="C:mitochondrion"/>
    <property type="evidence" value="ECO:0007669"/>
    <property type="project" value="TreeGrafter"/>
</dbReference>
<dbReference type="PANTHER" id="PTHR18895:SF74">
    <property type="entry name" value="MTRF1L RELEASE FACTOR GLUTAMINE METHYLTRANSFERASE"/>
    <property type="match status" value="1"/>
</dbReference>
<dbReference type="EMBL" id="KZ851877">
    <property type="protein sequence ID" value="RDK36747.1"/>
    <property type="molecule type" value="Genomic_DNA"/>
</dbReference>
<dbReference type="AlphaFoldDB" id="A0A370P4M9"/>
<protein>
    <submittedName>
        <fullName evidence="1">Putative methyltransferase</fullName>
    </submittedName>
</protein>
<sequence length="379" mass="42055">MPRIPSRTILDAYQQDPLLPLLLQECRSLDLAKNELGWLRSRAVSIAQSKSKIETFRTKPFQGWRSSLRSMCRARSRGKPLQYILGDQPFGDLDILCRKEVLIPRPETETFTFHAANLISRNVANASQSRIKPRAISVRVIDLCTGTGCISLLLHALVAPYVRHLSIVGIDISTAAIDLARKNLKYNIRRGKLLNRAMVDITFKQGNVLCGAPVDASHVEQALGGTPEPTLRTACHLDVIISNPPYISEKSYGNGTTARSVRMFEPRIALVPPVIGDALKLPLHQQEDIFYYHILSLSFKMRVKLVILECGDHSQGERVASLCRALAAQYSQVDDLCISIWPANDATVNDSAREVSEPCMVIVQRSGLGNDSACDQPHH</sequence>
<dbReference type="PROSITE" id="PS00092">
    <property type="entry name" value="N6_MTASE"/>
    <property type="match status" value="1"/>
</dbReference>
<dbReference type="GO" id="GO:0003676">
    <property type="term" value="F:nucleic acid binding"/>
    <property type="evidence" value="ECO:0007669"/>
    <property type="project" value="InterPro"/>
</dbReference>
<dbReference type="Gene3D" id="1.10.8.10">
    <property type="entry name" value="DNA helicase RuvA subunit, C-terminal domain"/>
    <property type="match status" value="1"/>
</dbReference>
<dbReference type="SUPFAM" id="SSF53335">
    <property type="entry name" value="S-adenosyl-L-methionine-dependent methyltransferases"/>
    <property type="match status" value="1"/>
</dbReference>
<dbReference type="GO" id="GO:0008168">
    <property type="term" value="F:methyltransferase activity"/>
    <property type="evidence" value="ECO:0007669"/>
    <property type="project" value="UniProtKB-KW"/>
</dbReference>
<dbReference type="PANTHER" id="PTHR18895">
    <property type="entry name" value="HEMK METHYLTRANSFERASE"/>
    <property type="match status" value="1"/>
</dbReference>
<dbReference type="InterPro" id="IPR002052">
    <property type="entry name" value="DNA_methylase_N6_adenine_CS"/>
</dbReference>
<name>A0A370P4M9_ASPPH</name>
<dbReference type="Proteomes" id="UP000254937">
    <property type="component" value="Unassembled WGS sequence"/>
</dbReference>
<reference evidence="1 2" key="1">
    <citation type="submission" date="2018-07" db="EMBL/GenBank/DDBJ databases">
        <title>Section-level genome sequencing of Aspergillus section Nigri to investigate inter- and intra-species variation.</title>
        <authorList>
            <consortium name="DOE Joint Genome Institute"/>
            <person name="Vesth T.C."/>
            <person name="Nybo J.L."/>
            <person name="Theobald S."/>
            <person name="Frisvad J.C."/>
            <person name="Larsen T.O."/>
            <person name="Nielsen K.F."/>
            <person name="Hoof J.B."/>
            <person name="Brandl J."/>
            <person name="Salamov A."/>
            <person name="Riley R."/>
            <person name="Gladden J.M."/>
            <person name="Phatale P."/>
            <person name="Nielsen M.T."/>
            <person name="Lyhne E.K."/>
            <person name="Kogle M.E."/>
            <person name="Strasser K."/>
            <person name="McDonnell E."/>
            <person name="Barry K."/>
            <person name="Clum A."/>
            <person name="Chen C."/>
            <person name="Nolan M."/>
            <person name="Sandor L."/>
            <person name="Kuo A."/>
            <person name="Lipzen A."/>
            <person name="Hainaut M."/>
            <person name="Drula E."/>
            <person name="Tsang A."/>
            <person name="Magnuson J.K."/>
            <person name="Henrissat B."/>
            <person name="Wiebenga A."/>
            <person name="Simmons B.A."/>
            <person name="Makela M.R."/>
            <person name="De vries R.P."/>
            <person name="Grigoriev I.V."/>
            <person name="Mortensen U.H."/>
            <person name="Baker S.E."/>
            <person name="Andersen M.R."/>
        </authorList>
    </citation>
    <scope>NUCLEOTIDE SEQUENCE [LARGE SCALE GENOMIC DNA]</scope>
    <source>
        <strain evidence="1 2">ATCC 13157</strain>
    </source>
</reference>
<organism evidence="1 2">
    <name type="scientific">Aspergillus phoenicis ATCC 13157</name>
    <dbReference type="NCBI Taxonomy" id="1353007"/>
    <lineage>
        <taxon>Eukaryota</taxon>
        <taxon>Fungi</taxon>
        <taxon>Dikarya</taxon>
        <taxon>Ascomycota</taxon>
        <taxon>Pezizomycotina</taxon>
        <taxon>Eurotiomycetes</taxon>
        <taxon>Eurotiomycetidae</taxon>
        <taxon>Eurotiales</taxon>
        <taxon>Aspergillaceae</taxon>
        <taxon>Aspergillus</taxon>
    </lineage>
</organism>
<dbReference type="InterPro" id="IPR029063">
    <property type="entry name" value="SAM-dependent_MTases_sf"/>
</dbReference>
<keyword evidence="2" id="KW-1185">Reference proteome</keyword>
<keyword evidence="1" id="KW-0489">Methyltransferase</keyword>
<dbReference type="CDD" id="cd02440">
    <property type="entry name" value="AdoMet_MTases"/>
    <property type="match status" value="1"/>
</dbReference>
<evidence type="ECO:0000313" key="2">
    <source>
        <dbReference type="Proteomes" id="UP000254937"/>
    </source>
</evidence>
<proteinExistence type="predicted"/>
<accession>A0A370P4M9</accession>